<gene>
    <name evidence="1" type="ORF">UFOPK2662_00897</name>
</gene>
<dbReference type="Gene3D" id="3.30.420.430">
    <property type="match status" value="1"/>
</dbReference>
<accession>A0A6J6RMC8</accession>
<name>A0A6J6RMC8_9ZZZZ</name>
<evidence type="ECO:0000313" key="1">
    <source>
        <dbReference type="EMBL" id="CAB4723434.1"/>
    </source>
</evidence>
<reference evidence="1" key="1">
    <citation type="submission" date="2020-05" db="EMBL/GenBank/DDBJ databases">
        <authorList>
            <person name="Chiriac C."/>
            <person name="Salcher M."/>
            <person name="Ghai R."/>
            <person name="Kavagutti S V."/>
        </authorList>
    </citation>
    <scope>NUCLEOTIDE SEQUENCE</scope>
</reference>
<dbReference type="EMBL" id="CAEZYI010000051">
    <property type="protein sequence ID" value="CAB4723434.1"/>
    <property type="molecule type" value="Genomic_DNA"/>
</dbReference>
<dbReference type="AlphaFoldDB" id="A0A6J6RMC8"/>
<organism evidence="1">
    <name type="scientific">freshwater metagenome</name>
    <dbReference type="NCBI Taxonomy" id="449393"/>
    <lineage>
        <taxon>unclassified sequences</taxon>
        <taxon>metagenomes</taxon>
        <taxon>ecological metagenomes</taxon>
    </lineage>
</organism>
<sequence length="879" mass="94075">MNMRKRLHILLVLAISFSSLGLTAAVAADTRVIDVVEVTWPGARKVPSDATAIAKIINADVNPRWKSFTTLYGDTKDRTINFIAGEVLTTPIAIARRMPCSGIDSDTFMKLIKAEAYSRLGITDYSNRYLLIDAPRAGCVWSGRAPLGDANSTSGILVLHDSDSDFVIAHELGHTFGLGHTNFLRCETGAYDGPWGSNCQAIEYGGAIDVMGNVDTKSPLNTYHQWTMGFLDDSQVKQSWLNETITLAPSDFANGTKAIYLRDGKAAYWVEYRRKLPGVTYDAGLAIYRLDPPPISALQSPNPEDMTQPEFSQALGVDVWMLNLDSFTYVLSKTNGSMTSNTAKTYSGNISISATAVGDGAAVTITRTPDKTPPPLPVLGSTNFWQYPDFEIIQQGYEDADTAVAKFQAKIDGVISDLPTSITSNWAPTVLNPFNAPQTVHVRDLPEGSYSISIRAVDVAGNASEWTPPVSVTIDRGAPVALADFETTGITDNQYQVKWAGAKDAGSGLCMTNFVNEEGFITQRSDAKTAPEFVVNSTTPLVTTAQVFDCLGNGLTGNLTMKSTVTLASKASRSGKWSAAPASYGPDAQKCTGKCTATFTQTGRVSVVVGAGTAALTSGTTTLATIPNSTSTKLRIGASINLNKAKKSIRVTGSNFILNGVVTTTGSFTNVTNLDRKVPATDDSLTDKKQVALSAYGFNSADFSQEWTVLPMLRGTTLEDPSLDLCGSNYPSESSRIERRQISVTKKNSPYVFLSSEVVRYSSVTAAQAAKSELTKSLTQCVADGGYKDSAGAKIPYAFNALPPLPIGVAADDSRVFVNAQIDVGAGARQLLGFYQFNGAVFTGLYVIVDGDKAIPEDQVKRWLNAAVLLATRLNSKSA</sequence>
<protein>
    <submittedName>
        <fullName evidence="1">Unannotated protein</fullName>
    </submittedName>
</protein>
<proteinExistence type="predicted"/>
<dbReference type="SUPFAM" id="SSF55486">
    <property type="entry name" value="Metalloproteases ('zincins'), catalytic domain"/>
    <property type="match status" value="1"/>
</dbReference>